<dbReference type="Pfam" id="PF02195">
    <property type="entry name" value="ParB_N"/>
    <property type="match status" value="1"/>
</dbReference>
<accession>H2CLL0</accession>
<dbReference type="SUPFAM" id="SSF110849">
    <property type="entry name" value="ParB/Sulfiredoxin"/>
    <property type="match status" value="1"/>
</dbReference>
<reference evidence="3 4" key="1">
    <citation type="submission" date="2011-10" db="EMBL/GenBank/DDBJ databases">
        <title>The Improved High-Quality Draft genome of Leptonema illini DSM 21528.</title>
        <authorList>
            <consortium name="US DOE Joint Genome Institute (JGI-PGF)"/>
            <person name="Lucas S."/>
            <person name="Copeland A."/>
            <person name="Lapidus A."/>
            <person name="Glavina del Rio T."/>
            <person name="Dalin E."/>
            <person name="Tice H."/>
            <person name="Bruce D."/>
            <person name="Goodwin L."/>
            <person name="Pitluck S."/>
            <person name="Peters L."/>
            <person name="Mikhailova N."/>
            <person name="Held B."/>
            <person name="Kyrpides N."/>
            <person name="Mavromatis K."/>
            <person name="Ivanova N."/>
            <person name="Markowitz V."/>
            <person name="Cheng J.-F."/>
            <person name="Hugenholtz P."/>
            <person name="Woyke T."/>
            <person name="Wu D."/>
            <person name="Gronow S."/>
            <person name="Wellnitz S."/>
            <person name="Brambilla E.-M."/>
            <person name="Klenk H.-P."/>
            <person name="Eisen J.A."/>
        </authorList>
    </citation>
    <scope>NUCLEOTIDE SEQUENCE [LARGE SCALE GENOMIC DNA]</scope>
    <source>
        <strain evidence="3 4">DSM 21528</strain>
    </source>
</reference>
<dbReference type="AlphaFoldDB" id="H2CLL0"/>
<organism evidence="3 4">
    <name type="scientific">Leptonema illini DSM 21528</name>
    <dbReference type="NCBI Taxonomy" id="929563"/>
    <lineage>
        <taxon>Bacteria</taxon>
        <taxon>Pseudomonadati</taxon>
        <taxon>Spirochaetota</taxon>
        <taxon>Spirochaetia</taxon>
        <taxon>Leptospirales</taxon>
        <taxon>Leptospiraceae</taxon>
        <taxon>Leptonema</taxon>
    </lineage>
</organism>
<dbReference type="InterPro" id="IPR036086">
    <property type="entry name" value="ParB/Sulfiredoxin_sf"/>
</dbReference>
<evidence type="ECO:0000313" key="4">
    <source>
        <dbReference type="Proteomes" id="UP000005737"/>
    </source>
</evidence>
<dbReference type="SMART" id="SM00470">
    <property type="entry name" value="ParB"/>
    <property type="match status" value="1"/>
</dbReference>
<gene>
    <name evidence="3" type="ORF">Lepil_4143</name>
</gene>
<dbReference type="InterPro" id="IPR003115">
    <property type="entry name" value="ParB_N"/>
</dbReference>
<evidence type="ECO:0000256" key="1">
    <source>
        <dbReference type="SAM" id="MobiDB-lite"/>
    </source>
</evidence>
<dbReference type="EMBL" id="JH597775">
    <property type="protein sequence ID" value="EHQ04621.1"/>
    <property type="molecule type" value="Genomic_DNA"/>
</dbReference>
<protein>
    <submittedName>
        <fullName evidence="3">ParB domain protein nuclease</fullName>
    </submittedName>
</protein>
<evidence type="ECO:0000259" key="2">
    <source>
        <dbReference type="SMART" id="SM00470"/>
    </source>
</evidence>
<keyword evidence="4" id="KW-1185">Reference proteome</keyword>
<proteinExistence type="predicted"/>
<dbReference type="Gene3D" id="3.90.1530.10">
    <property type="entry name" value="Conserved hypothetical protein from pyrococcus furiosus pfu- 392566-001, ParB domain"/>
    <property type="match status" value="1"/>
</dbReference>
<feature type="region of interest" description="Disordered" evidence="1">
    <location>
        <begin position="1"/>
        <end position="22"/>
    </location>
</feature>
<feature type="domain" description="ParB-like N-terminal" evidence="2">
    <location>
        <begin position="56"/>
        <end position="144"/>
    </location>
</feature>
<name>H2CLL0_9LEPT</name>
<dbReference type="HOGENOM" id="CLU_942671_0_0_12"/>
<dbReference type="STRING" id="183.GCA_002009735_04102"/>
<dbReference type="Proteomes" id="UP000005737">
    <property type="component" value="Unassembled WGS sequence"/>
</dbReference>
<sequence length="295" mass="33168">MMSDEKSIDKEKAREERLRRDAERFRENISIPRPGTKAPVDVPVLERHGIELSDVLYVPTSTLVANPLNDYPPLAAPEMAELVTDIKEKGILVPLISRPDGVIVCGHNRHRAALTAGLERVPVQRILSPLTDDLEREIMKSENDRRRGGNWSRAEKEKFIRENFGEAIAEDRRGGDHGNQYTGGKSSLNFRQSETLAKSIEKKSKGRIPEGTAKRLVAKIRKEAPVTATVPKLTEKERKRGEKLALQLKTIRQTRAMLEKKLATTKEEESRIVKELKTIGQPELFLKTLNAGADS</sequence>
<evidence type="ECO:0000313" key="3">
    <source>
        <dbReference type="EMBL" id="EHQ04621.1"/>
    </source>
</evidence>